<organism evidence="1 2">
    <name type="scientific">Catenuloplanes atrovinosus</name>
    <dbReference type="NCBI Taxonomy" id="137266"/>
    <lineage>
        <taxon>Bacteria</taxon>
        <taxon>Bacillati</taxon>
        <taxon>Actinomycetota</taxon>
        <taxon>Actinomycetes</taxon>
        <taxon>Micromonosporales</taxon>
        <taxon>Micromonosporaceae</taxon>
        <taxon>Catenuloplanes</taxon>
    </lineage>
</organism>
<dbReference type="EMBL" id="JAVDYB010000001">
    <property type="protein sequence ID" value="MDR7278903.1"/>
    <property type="molecule type" value="Genomic_DNA"/>
</dbReference>
<keyword evidence="2" id="KW-1185">Reference proteome</keyword>
<name>A0AAE3YS00_9ACTN</name>
<gene>
    <name evidence="1" type="ORF">J2S41_005681</name>
</gene>
<dbReference type="Proteomes" id="UP001183643">
    <property type="component" value="Unassembled WGS sequence"/>
</dbReference>
<proteinExistence type="predicted"/>
<accession>A0AAE3YS00</accession>
<dbReference type="RefSeq" id="WP_310372096.1">
    <property type="nucleotide sequence ID" value="NZ_JAVDYB010000001.1"/>
</dbReference>
<sequence length="147" mass="15352">MSLANALRRGARDRQERAAIGLLLAIPGAVAGMRVREHIVEITAASTDEPDGISVVVWSRLYMEIIDGGVRLSPAHRQMLLVACALGDACRVNLRDAVIGLDAAEVRPLLTAIAAACGIERTKAAAIGDAAYAAAIVTAVESEQVVP</sequence>
<protein>
    <submittedName>
        <fullName evidence="1">Uncharacterized protein</fullName>
    </submittedName>
</protein>
<evidence type="ECO:0000313" key="1">
    <source>
        <dbReference type="EMBL" id="MDR7278903.1"/>
    </source>
</evidence>
<comment type="caution">
    <text evidence="1">The sequence shown here is derived from an EMBL/GenBank/DDBJ whole genome shotgun (WGS) entry which is preliminary data.</text>
</comment>
<reference evidence="1" key="1">
    <citation type="submission" date="2023-07" db="EMBL/GenBank/DDBJ databases">
        <title>Sequencing the genomes of 1000 actinobacteria strains.</title>
        <authorList>
            <person name="Klenk H.-P."/>
        </authorList>
    </citation>
    <scope>NUCLEOTIDE SEQUENCE</scope>
    <source>
        <strain evidence="1">DSM 44707</strain>
    </source>
</reference>
<evidence type="ECO:0000313" key="2">
    <source>
        <dbReference type="Proteomes" id="UP001183643"/>
    </source>
</evidence>
<dbReference type="AlphaFoldDB" id="A0AAE3YS00"/>